<dbReference type="Gene3D" id="3.30.420.40">
    <property type="match status" value="2"/>
</dbReference>
<evidence type="ECO:0000313" key="1">
    <source>
        <dbReference type="EMBL" id="SFE45743.1"/>
    </source>
</evidence>
<proteinExistence type="predicted"/>
<dbReference type="CDD" id="cd10229">
    <property type="entry name" value="ASKHA_NBD_HSP70_HSPA12"/>
    <property type="match status" value="1"/>
</dbReference>
<accession>A0A1I2ARV8</accession>
<evidence type="ECO:0000313" key="2">
    <source>
        <dbReference type="Proteomes" id="UP000181942"/>
    </source>
</evidence>
<dbReference type="AlphaFoldDB" id="A0A1I2ARV8"/>
<dbReference type="RefSeq" id="WP_075025855.1">
    <property type="nucleotide sequence ID" value="NZ_FONR01000001.1"/>
</dbReference>
<name>A0A1I2ARV8_9ACTN</name>
<protein>
    <recommendedName>
        <fullName evidence="3">Molecular chaperone DnaK (HSP70)</fullName>
    </recommendedName>
</protein>
<dbReference type="Gene3D" id="3.90.640.10">
    <property type="entry name" value="Actin, Chain A, domain 4"/>
    <property type="match status" value="1"/>
</dbReference>
<dbReference type="PANTHER" id="PTHR14187">
    <property type="entry name" value="ALPHA KINASE/ELONGATION FACTOR 2 KINASE"/>
    <property type="match status" value="1"/>
</dbReference>
<dbReference type="SUPFAM" id="SSF53067">
    <property type="entry name" value="Actin-like ATPase domain"/>
    <property type="match status" value="2"/>
</dbReference>
<dbReference type="OrthoDB" id="3405531at2"/>
<dbReference type="PANTHER" id="PTHR14187:SF5">
    <property type="entry name" value="HEAT SHOCK 70 KDA PROTEIN 12A"/>
    <property type="match status" value="1"/>
</dbReference>
<evidence type="ECO:0008006" key="3">
    <source>
        <dbReference type="Google" id="ProtNLM"/>
    </source>
</evidence>
<dbReference type="InterPro" id="IPR043129">
    <property type="entry name" value="ATPase_NBD"/>
</dbReference>
<dbReference type="Proteomes" id="UP000181942">
    <property type="component" value="Unassembled WGS sequence"/>
</dbReference>
<sequence length="597" mass="66146">MGSDEAKVVAAVDFGTHGTGFAWTVRTPLNDDPLTRRVQFFTRFPGRQLDSPKNLTAILVTDDGDTVAWGHEARARWVEALAKGETEGLGYAYAFKTALKSGGSTADLPITGGFVDRSDRGLIRELVTAYLKEIRELATAEIKRMTYTEREVRWCITVPAIWDDEDKAVLRRLAVDAGFPGDPERLLLAIEPEAAALYCHLRMPDAASGPHRRARLPLHLDGFRSVVVDCGGGTVDITAYESHGDAGPSIALREIGLATGGWLGSEYVNQAFLDKTLGDRFGPAALKRIERDHPGELLQLSGQWERAKATVELDREADAVAHVLDPVRIEVPVIVWDLLDEQVRARLTHDAAGLPRQIVLPPEEVEGLLDERVDGILDKVAEQLATVGRTNGAGAEPETLVLVGGFARSPWLRERMRARFGERHRILVPPDPALAVLEGAVHFAYRPDVFVSRQAKYTYGFETAKPFEEGVDSTMRMYRDDEGDLLCVGRFGVAVRRMDSVRVNDAHPFRIVPVREDQDELDVRLYRSAKADPRYVDEDGSEEIGRLTVDLSGTVGRPLRERPIMLLFYFGAAELRVEVFDPATGETSRVSVDFDRV</sequence>
<reference evidence="1 2" key="1">
    <citation type="submission" date="2016-10" db="EMBL/GenBank/DDBJ databases">
        <authorList>
            <person name="de Groot N.N."/>
        </authorList>
    </citation>
    <scope>NUCLEOTIDE SEQUENCE [LARGE SCALE GENOMIC DNA]</scope>
    <source>
        <strain evidence="1 2">OK461</strain>
    </source>
</reference>
<dbReference type="EMBL" id="FONR01000001">
    <property type="protein sequence ID" value="SFE45743.1"/>
    <property type="molecule type" value="Genomic_DNA"/>
</dbReference>
<organism evidence="1 2">
    <name type="scientific">Streptomyces mirabilis</name>
    <dbReference type="NCBI Taxonomy" id="68239"/>
    <lineage>
        <taxon>Bacteria</taxon>
        <taxon>Bacillati</taxon>
        <taxon>Actinomycetota</taxon>
        <taxon>Actinomycetes</taxon>
        <taxon>Kitasatosporales</taxon>
        <taxon>Streptomycetaceae</taxon>
        <taxon>Streptomyces</taxon>
    </lineage>
</organism>
<gene>
    <name evidence="1" type="ORF">SAMN02787118_101773</name>
</gene>